<reference evidence="1" key="1">
    <citation type="journal article" date="2021" name="New Phytol.">
        <title>Evolutionary innovations through gain and loss of genes in the ectomycorrhizal Boletales.</title>
        <authorList>
            <person name="Wu G."/>
            <person name="Miyauchi S."/>
            <person name="Morin E."/>
            <person name="Kuo A."/>
            <person name="Drula E."/>
            <person name="Varga T."/>
            <person name="Kohler A."/>
            <person name="Feng B."/>
            <person name="Cao Y."/>
            <person name="Lipzen A."/>
            <person name="Daum C."/>
            <person name="Hundley H."/>
            <person name="Pangilinan J."/>
            <person name="Johnson J."/>
            <person name="Barry K."/>
            <person name="LaButti K."/>
            <person name="Ng V."/>
            <person name="Ahrendt S."/>
            <person name="Min B."/>
            <person name="Choi I.G."/>
            <person name="Park H."/>
            <person name="Plett J.M."/>
            <person name="Magnuson J."/>
            <person name="Spatafora J.W."/>
            <person name="Nagy L.G."/>
            <person name="Henrissat B."/>
            <person name="Grigoriev I.V."/>
            <person name="Yang Z.L."/>
            <person name="Xu J."/>
            <person name="Martin F.M."/>
        </authorList>
    </citation>
    <scope>NUCLEOTIDE SEQUENCE</scope>
    <source>
        <strain evidence="1">ATCC 28755</strain>
    </source>
</reference>
<sequence length="135" mass="14760">MSDFPEMFNIQLVEGGVFGGLQSALPEAQAKSYQITRAQASDSLTIYTSKETKTVPSADARDEVSELIAILKALSVPQRGDDVYGLGKALEFHSNDFMWSNKVQNAYIDEQGEKPSPEEIDKFKSAVALVEKIAA</sequence>
<gene>
    <name evidence="1" type="ORF">BJ138DRAFT_1155918</name>
</gene>
<name>A0ACB8A6P5_9AGAM</name>
<protein>
    <submittedName>
        <fullName evidence="1">Uncharacterized protein</fullName>
    </submittedName>
</protein>
<keyword evidence="2" id="KW-1185">Reference proteome</keyword>
<dbReference type="Proteomes" id="UP000790377">
    <property type="component" value="Unassembled WGS sequence"/>
</dbReference>
<dbReference type="EMBL" id="MU267774">
    <property type="protein sequence ID" value="KAH7909174.1"/>
    <property type="molecule type" value="Genomic_DNA"/>
</dbReference>
<comment type="caution">
    <text evidence="1">The sequence shown here is derived from an EMBL/GenBank/DDBJ whole genome shotgun (WGS) entry which is preliminary data.</text>
</comment>
<evidence type="ECO:0000313" key="1">
    <source>
        <dbReference type="EMBL" id="KAH7909174.1"/>
    </source>
</evidence>
<organism evidence="1 2">
    <name type="scientific">Hygrophoropsis aurantiaca</name>
    <dbReference type="NCBI Taxonomy" id="72124"/>
    <lineage>
        <taxon>Eukaryota</taxon>
        <taxon>Fungi</taxon>
        <taxon>Dikarya</taxon>
        <taxon>Basidiomycota</taxon>
        <taxon>Agaricomycotina</taxon>
        <taxon>Agaricomycetes</taxon>
        <taxon>Agaricomycetidae</taxon>
        <taxon>Boletales</taxon>
        <taxon>Coniophorineae</taxon>
        <taxon>Hygrophoropsidaceae</taxon>
        <taxon>Hygrophoropsis</taxon>
    </lineage>
</organism>
<evidence type="ECO:0000313" key="2">
    <source>
        <dbReference type="Proteomes" id="UP000790377"/>
    </source>
</evidence>
<proteinExistence type="predicted"/>
<accession>A0ACB8A6P5</accession>